<dbReference type="Proteomes" id="UP000432715">
    <property type="component" value="Unassembled WGS sequence"/>
</dbReference>
<accession>A0A6I0F1P7</accession>
<evidence type="ECO:0000256" key="10">
    <source>
        <dbReference type="ARBA" id="ARBA00048304"/>
    </source>
</evidence>
<dbReference type="AlphaFoldDB" id="A0A6I0F1P7"/>
<dbReference type="OrthoDB" id="7572058at2"/>
<keyword evidence="7" id="KW-0546">Nucleotide metabolism</keyword>
<keyword evidence="3" id="KW-0479">Metal-binding</keyword>
<evidence type="ECO:0000256" key="11">
    <source>
        <dbReference type="SAM" id="Coils"/>
    </source>
</evidence>
<evidence type="ECO:0000259" key="12">
    <source>
        <dbReference type="Pfam" id="PF18134"/>
    </source>
</evidence>
<dbReference type="GO" id="GO:0016779">
    <property type="term" value="F:nucleotidyltransferase activity"/>
    <property type="evidence" value="ECO:0007669"/>
    <property type="project" value="UniProtKB-KW"/>
</dbReference>
<evidence type="ECO:0000256" key="8">
    <source>
        <dbReference type="ARBA" id="ARBA00023118"/>
    </source>
</evidence>
<keyword evidence="6" id="KW-0460">Magnesium</keyword>
<organism evidence="14 15">
    <name type="scientific">Alkaliphilus pronyensis</name>
    <dbReference type="NCBI Taxonomy" id="1482732"/>
    <lineage>
        <taxon>Bacteria</taxon>
        <taxon>Bacillati</taxon>
        <taxon>Bacillota</taxon>
        <taxon>Clostridia</taxon>
        <taxon>Peptostreptococcales</taxon>
        <taxon>Natronincolaceae</taxon>
        <taxon>Alkaliphilus</taxon>
    </lineage>
</organism>
<keyword evidence="11" id="KW-0175">Coiled coil</keyword>
<evidence type="ECO:0000256" key="3">
    <source>
        <dbReference type="ARBA" id="ARBA00022723"/>
    </source>
</evidence>
<keyword evidence="1" id="KW-0808">Transferase</keyword>
<gene>
    <name evidence="14" type="ORF">F8154_04095</name>
</gene>
<keyword evidence="5" id="KW-0067">ATP-binding</keyword>
<evidence type="ECO:0000313" key="14">
    <source>
        <dbReference type="EMBL" id="KAB3536268.1"/>
    </source>
</evidence>
<proteinExistence type="predicted"/>
<dbReference type="Pfam" id="PF21654">
    <property type="entry name" value="DncV-like_NTFase"/>
    <property type="match status" value="1"/>
</dbReference>
<dbReference type="InterPro" id="IPR040511">
    <property type="entry name" value="AGS_C"/>
</dbReference>
<keyword evidence="8" id="KW-0051">Antiviral defense</keyword>
<reference evidence="14 15" key="1">
    <citation type="submission" date="2019-10" db="EMBL/GenBank/DDBJ databases">
        <title>Alkaliphilus serpentinus sp. nov. and Alkaliphilus pronyensis sp. nov., two novel anaerobic alkaliphilic species isolated from the serpentinized-hosted hydrothermal field of the Prony Bay (New Caledonia).</title>
        <authorList>
            <person name="Postec A."/>
        </authorList>
    </citation>
    <scope>NUCLEOTIDE SEQUENCE [LARGE SCALE GENOMIC DNA]</scope>
    <source>
        <strain evidence="14 15">LacV</strain>
    </source>
</reference>
<evidence type="ECO:0000259" key="13">
    <source>
        <dbReference type="Pfam" id="PF21654"/>
    </source>
</evidence>
<evidence type="ECO:0000256" key="7">
    <source>
        <dbReference type="ARBA" id="ARBA00023080"/>
    </source>
</evidence>
<evidence type="ECO:0000256" key="4">
    <source>
        <dbReference type="ARBA" id="ARBA00022741"/>
    </source>
</evidence>
<dbReference type="GO" id="GO:0009117">
    <property type="term" value="P:nucleotide metabolic process"/>
    <property type="evidence" value="ECO:0007669"/>
    <property type="project" value="UniProtKB-KW"/>
</dbReference>
<dbReference type="InterPro" id="IPR048445">
    <property type="entry name" value="DncV-like_NTFase"/>
</dbReference>
<dbReference type="GO" id="GO:0046872">
    <property type="term" value="F:metal ion binding"/>
    <property type="evidence" value="ECO:0007669"/>
    <property type="project" value="UniProtKB-KW"/>
</dbReference>
<evidence type="ECO:0000313" key="15">
    <source>
        <dbReference type="Proteomes" id="UP000432715"/>
    </source>
</evidence>
<evidence type="ECO:0000256" key="2">
    <source>
        <dbReference type="ARBA" id="ARBA00022695"/>
    </source>
</evidence>
<sequence>MSTLTQNDNKEYDIDIAVIFDEVNIPDDPAEARKIVEAALLKKCTNFSDPPTARTNAVTVWYKDGYHIDFAVYRQRTSFWGNTYFEHAGESWTERDPVEVKNWFTNEINNQSPKKLFGATVREGQMRRIVRLLKMFSKSRLTWSLPGGFILSALVAECYQPDYHREDVAFYNTMITIYNRLDRSTDVYNPVHTDQLLNHDDKTTKKIERLKKKLEQKLDKLSDLFEYGCDEKTARKAWKKFFDHSYWSAEVIVSEMNIAKSWFNSFSADGYRLDVDVDVFFRKNGNVRLPITHGIHYIPKKKWIMFRANHNIPQPYSIEWEVYNYGDEAEEAGDTHHKHEEHNSCIHWESTKYRGPHIMICSVKRSGRTVAREVVNIDIA</sequence>
<protein>
    <recommendedName>
        <fullName evidence="9">Cyclic GMP-AMP synthase</fullName>
    </recommendedName>
</protein>
<dbReference type="GO" id="GO:0051607">
    <property type="term" value="P:defense response to virus"/>
    <property type="evidence" value="ECO:0007669"/>
    <property type="project" value="UniProtKB-KW"/>
</dbReference>
<name>A0A6I0F1P7_9FIRM</name>
<keyword evidence="15" id="KW-1185">Reference proteome</keyword>
<evidence type="ECO:0000256" key="9">
    <source>
        <dbReference type="ARBA" id="ARBA00044145"/>
    </source>
</evidence>
<comment type="caution">
    <text evidence="14">The sequence shown here is derived from an EMBL/GenBank/DDBJ whole genome shotgun (WGS) entry which is preliminary data.</text>
</comment>
<evidence type="ECO:0000256" key="6">
    <source>
        <dbReference type="ARBA" id="ARBA00022842"/>
    </source>
</evidence>
<evidence type="ECO:0000256" key="5">
    <source>
        <dbReference type="ARBA" id="ARBA00022840"/>
    </source>
</evidence>
<comment type="catalytic activity">
    <reaction evidence="10">
        <text>GTP + ATP = 3',3'-cGAMP + 2 diphosphate</text>
        <dbReference type="Rhea" id="RHEA:35647"/>
        <dbReference type="ChEBI" id="CHEBI:30616"/>
        <dbReference type="ChEBI" id="CHEBI:33019"/>
        <dbReference type="ChEBI" id="CHEBI:37565"/>
        <dbReference type="ChEBI" id="CHEBI:71501"/>
    </reaction>
    <physiologicalReaction direction="left-to-right" evidence="10">
        <dbReference type="Rhea" id="RHEA:35648"/>
    </physiologicalReaction>
</comment>
<keyword evidence="4" id="KW-0547">Nucleotide-binding</keyword>
<feature type="domain" description="Adenylyl/Guanylyl and SMODS C-terminal sensor" evidence="12">
    <location>
        <begin position="266"/>
        <end position="379"/>
    </location>
</feature>
<evidence type="ECO:0000256" key="1">
    <source>
        <dbReference type="ARBA" id="ARBA00022679"/>
    </source>
</evidence>
<dbReference type="GO" id="GO:0005524">
    <property type="term" value="F:ATP binding"/>
    <property type="evidence" value="ECO:0007669"/>
    <property type="project" value="UniProtKB-KW"/>
</dbReference>
<dbReference type="Pfam" id="PF18134">
    <property type="entry name" value="AGS_C"/>
    <property type="match status" value="1"/>
</dbReference>
<keyword evidence="2" id="KW-0548">Nucleotidyltransferase</keyword>
<feature type="coiled-coil region" evidence="11">
    <location>
        <begin position="200"/>
        <end position="227"/>
    </location>
</feature>
<feature type="domain" description="Cyclic GMP-AMP synthase DncV-like nucleotidyltransferase" evidence="13">
    <location>
        <begin position="1"/>
        <end position="73"/>
    </location>
</feature>
<dbReference type="EMBL" id="WBZC01000012">
    <property type="protein sequence ID" value="KAB3536268.1"/>
    <property type="molecule type" value="Genomic_DNA"/>
</dbReference>